<evidence type="ECO:0000313" key="1">
    <source>
        <dbReference type="EMBL" id="ACI19957.1"/>
    </source>
</evidence>
<dbReference type="AlphaFoldDB" id="B5YEG1"/>
<protein>
    <submittedName>
        <fullName evidence="1">Uncharacterized protein</fullName>
    </submittedName>
</protein>
<evidence type="ECO:0000313" key="2">
    <source>
        <dbReference type="Proteomes" id="UP000001733"/>
    </source>
</evidence>
<organism evidence="1 2">
    <name type="scientific">Dictyoglomus thermophilum (strain ATCC 35947 / DSM 3960 / H-6-12)</name>
    <dbReference type="NCBI Taxonomy" id="309799"/>
    <lineage>
        <taxon>Bacteria</taxon>
        <taxon>Pseudomonadati</taxon>
        <taxon>Dictyoglomota</taxon>
        <taxon>Dictyoglomia</taxon>
        <taxon>Dictyoglomales</taxon>
        <taxon>Dictyoglomaceae</taxon>
        <taxon>Dictyoglomus</taxon>
    </lineage>
</organism>
<dbReference type="HOGENOM" id="CLU_3342946_0_0_0"/>
<dbReference type="Proteomes" id="UP000001733">
    <property type="component" value="Chromosome"/>
</dbReference>
<reference evidence="1 2" key="1">
    <citation type="journal article" date="2014" name="Genome Announc.">
        <title>Complete Genome Sequence of the Extreme Thermophile Dictyoglomus thermophilum H-6-12.</title>
        <authorList>
            <person name="Coil D.A."/>
            <person name="Badger J.H."/>
            <person name="Forberger H.C."/>
            <person name="Riggs F."/>
            <person name="Madupu R."/>
            <person name="Fedorova N."/>
            <person name="Ward N."/>
            <person name="Robb F.T."/>
            <person name="Eisen J.A."/>
        </authorList>
    </citation>
    <scope>NUCLEOTIDE SEQUENCE [LARGE SCALE GENOMIC DNA]</scope>
    <source>
        <strain evidence="2">ATCC 35947 / DSM 3960 / H-6-12</strain>
    </source>
</reference>
<accession>B5YEG1</accession>
<dbReference type="KEGG" id="dth:DICTH_1070"/>
<proteinExistence type="predicted"/>
<name>B5YEG1_DICT6</name>
<sequence length="37" mass="4717">MLTMRKWKMIKRIEIKEDGRLMYYYDFELEGEVEDEQ</sequence>
<gene>
    <name evidence="1" type="ordered locus">DICTH_1070</name>
</gene>
<keyword evidence="2" id="KW-1185">Reference proteome</keyword>
<dbReference type="EMBL" id="CP001146">
    <property type="protein sequence ID" value="ACI19957.1"/>
    <property type="molecule type" value="Genomic_DNA"/>
</dbReference>
<dbReference type="PaxDb" id="309799-DICTH_1070"/>